<dbReference type="EMBL" id="KJ909666">
    <property type="protein sequence ID" value="AIG63066.1"/>
    <property type="molecule type" value="Genomic_DNA"/>
</dbReference>
<sequence length="323" mass="37560">MNNKRSINCEEADNGDTESKRAKLDSSVPSTTLAVYRNENDNDDSDEIVEYDESDKMLCIFKPQTETRSITWVDKFTHNLQKKNLTVLRCHTPFNKLFESLGFLNESISLESWIDKLYPQVNDKVVIEPLKPPKLTYKIGVLVKGGMFHFYFFDMVKMKRYKSVYGEFFMITWPNMHVHNKIFGNIMKNHLQEENLKLQNSVLVNLPEDNVSYANKMMFVRKFFNITQSQNEKVFSTGDLVKSVRCEPFTVDTFNDVFQFESNTDPPKPSEEVEMLMGALIEGVKISKNETQFETVTGKKLFEKSYSLSIKPMVFFRIEGVDQ</sequence>
<organism evidence="2">
    <name type="scientific">Helicoverpa SNPV AC53</name>
    <dbReference type="NCBI Taxonomy" id="1569367"/>
    <lineage>
        <taxon>Viruses</taxon>
        <taxon>Viruses incertae sedis</taxon>
        <taxon>Naldaviricetes</taxon>
        <taxon>Lefavirales</taxon>
        <taxon>Baculoviridae</taxon>
        <taxon>Alphabaculovirus</taxon>
        <taxon>Alphabaculovirus helarmigerae</taxon>
    </lineage>
</organism>
<protein>
    <submittedName>
        <fullName evidence="2">DBP1</fullName>
    </submittedName>
</protein>
<dbReference type="EMBL" id="KU738900">
    <property type="protein sequence ID" value="AMN15801.1"/>
    <property type="molecule type" value="Genomic_DNA"/>
</dbReference>
<proteinExistence type="predicted"/>
<gene>
    <name evidence="2" type="ORF">HaSNPV-AC53_024</name>
</gene>
<dbReference type="Pfam" id="PF04786">
    <property type="entry name" value="Baculo_DNA_bind"/>
    <property type="match status" value="1"/>
</dbReference>
<evidence type="ECO:0000313" key="5">
    <source>
        <dbReference type="EMBL" id="AMN15663.1"/>
    </source>
</evidence>
<dbReference type="EMBL" id="KU738898">
    <property type="protein sequence ID" value="AMN15525.1"/>
    <property type="molecule type" value="Genomic_DNA"/>
</dbReference>
<dbReference type="EMBL" id="KU738904">
    <property type="protein sequence ID" value="AMN16353.1"/>
    <property type="molecule type" value="Genomic_DNA"/>
</dbReference>
<reference evidence="2" key="3">
    <citation type="submission" date="2016-08" db="EMBL/GenBank/DDBJ databases">
        <authorList>
            <person name="Seilhamer J.J."/>
        </authorList>
    </citation>
    <scope>NUCLEOTIDE SEQUENCE</scope>
    <source>
        <strain evidence="2">AC53</strain>
        <strain evidence="8">AC53T4.1</strain>
        <strain evidence="9">AC53T4.2</strain>
    </source>
</reference>
<accession>A0A075TSH5</accession>
<reference evidence="3" key="2">
    <citation type="journal article" date="2016" name="Genome Announc.">
        <title>Complete Genome Sequences of Seven Helicoverpa armigera SNPV-AC53-Derived Strains.</title>
        <authorList>
            <person name="Noune C."/>
            <person name="Hauxwell C."/>
        </authorList>
    </citation>
    <scope>NUCLEOTIDE SEQUENCE</scope>
    <source>
        <strain evidence="3">AC53C3</strain>
        <strain evidence="4">AC53C5</strain>
        <strain evidence="5">AC53C6</strain>
        <strain evidence="6">AC53C9</strain>
        <strain evidence="7">AC53T2</strain>
        <strain evidence="10">AC53T5</strain>
    </source>
</reference>
<dbReference type="EMBL" id="KU738903">
    <property type="protein sequence ID" value="AMN16215.1"/>
    <property type="molecule type" value="Genomic_DNA"/>
</dbReference>
<feature type="region of interest" description="Disordered" evidence="1">
    <location>
        <begin position="1"/>
        <end position="26"/>
    </location>
</feature>
<dbReference type="EMBL" id="KU738902">
    <property type="protein sequence ID" value="AMN16077.1"/>
    <property type="molecule type" value="Genomic_DNA"/>
</dbReference>
<evidence type="ECO:0000313" key="3">
    <source>
        <dbReference type="EMBL" id="AMN15387.1"/>
    </source>
</evidence>
<evidence type="ECO:0000313" key="6">
    <source>
        <dbReference type="EMBL" id="AMN15801.1"/>
    </source>
</evidence>
<evidence type="ECO:0000313" key="9">
    <source>
        <dbReference type="EMBL" id="AMN16215.1"/>
    </source>
</evidence>
<reference evidence="2" key="1">
    <citation type="journal article" date="2015" name="Genome Announc.">
        <title>Complete Genome Sequences of Helicoverpa armigera Single Nucleopolyhedrovirus Strains AC53 and H25EA1 from Australia.</title>
        <authorList>
            <person name="Noune C."/>
            <person name="Hauxwell C."/>
        </authorList>
    </citation>
    <scope>NUCLEOTIDE SEQUENCE</scope>
    <source>
        <strain evidence="2">AC53</strain>
    </source>
</reference>
<name>A0A075TSH5_9ABAC</name>
<evidence type="ECO:0000256" key="1">
    <source>
        <dbReference type="SAM" id="MobiDB-lite"/>
    </source>
</evidence>
<evidence type="ECO:0000313" key="4">
    <source>
        <dbReference type="EMBL" id="AMN15525.1"/>
    </source>
</evidence>
<dbReference type="EMBL" id="KU738899">
    <property type="protein sequence ID" value="AMN15663.1"/>
    <property type="molecule type" value="Genomic_DNA"/>
</dbReference>
<evidence type="ECO:0000313" key="7">
    <source>
        <dbReference type="EMBL" id="AMN15939.1"/>
    </source>
</evidence>
<evidence type="ECO:0000313" key="10">
    <source>
        <dbReference type="EMBL" id="AMN16353.1"/>
    </source>
</evidence>
<dbReference type="InterPro" id="IPR006871">
    <property type="entry name" value="ssDNA-bd_baculovirus"/>
</dbReference>
<dbReference type="EMBL" id="KU738897">
    <property type="protein sequence ID" value="AMN15387.1"/>
    <property type="molecule type" value="Genomic_DNA"/>
</dbReference>
<dbReference type="EMBL" id="KU738901">
    <property type="protein sequence ID" value="AMN15939.1"/>
    <property type="molecule type" value="Genomic_DNA"/>
</dbReference>
<evidence type="ECO:0000313" key="8">
    <source>
        <dbReference type="EMBL" id="AMN16077.1"/>
    </source>
</evidence>
<evidence type="ECO:0000313" key="2">
    <source>
        <dbReference type="EMBL" id="AIG63066.1"/>
    </source>
</evidence>